<keyword evidence="2" id="KW-0808">Transferase</keyword>
<dbReference type="EMBL" id="CP000471">
    <property type="protein sequence ID" value="ABK43136.1"/>
    <property type="molecule type" value="Genomic_DNA"/>
</dbReference>
<accession>A0L593</accession>
<evidence type="ECO:0000313" key="2">
    <source>
        <dbReference type="EMBL" id="ABK43136.1"/>
    </source>
</evidence>
<keyword evidence="3" id="KW-1185">Reference proteome</keyword>
<protein>
    <submittedName>
        <fullName evidence="2">Transketolase subunit A</fullName>
        <ecNumber evidence="2">2.2.1.1</ecNumber>
    </submittedName>
</protein>
<dbReference type="GO" id="GO:0004802">
    <property type="term" value="F:transketolase activity"/>
    <property type="evidence" value="ECO:0007669"/>
    <property type="project" value="UniProtKB-EC"/>
</dbReference>
<dbReference type="Proteomes" id="UP000002586">
    <property type="component" value="Chromosome"/>
</dbReference>
<reference evidence="2 3" key="2">
    <citation type="journal article" date="2012" name="Int. J. Syst. Evol. Microbiol.">
        <title>Magnetococcus marinus gen. nov., sp. nov., a marine, magnetotactic bacterium that represents a novel lineage (Magnetococcaceae fam. nov.; Magnetococcales ord. nov.) at the base of the Alphaproteobacteria.</title>
        <authorList>
            <person name="Bazylinski D.A."/>
            <person name="Williams T.J."/>
            <person name="Lefevre C.T."/>
            <person name="Berg R.J."/>
            <person name="Zhang C.L."/>
            <person name="Bowser S.S."/>
            <person name="Dean A.J."/>
            <person name="Beveridge T.J."/>
        </authorList>
    </citation>
    <scope>NUCLEOTIDE SEQUENCE [LARGE SCALE GENOMIC DNA]</scope>
    <source>
        <strain evidence="3">ATCC BAA-1437 / JCM 17883 / MC-1</strain>
    </source>
</reference>
<reference evidence="3" key="1">
    <citation type="journal article" date="2009" name="Appl. Environ. Microbiol.">
        <title>Complete genome sequence of the chemolithoautotrophic marine magnetotactic coccus strain MC-1.</title>
        <authorList>
            <person name="Schubbe S."/>
            <person name="Williams T.J."/>
            <person name="Xie G."/>
            <person name="Kiss H.E."/>
            <person name="Brettin T.S."/>
            <person name="Martinez D."/>
            <person name="Ross C.A."/>
            <person name="Schuler D."/>
            <person name="Cox B.L."/>
            <person name="Nealson K.H."/>
            <person name="Bazylinski D.A."/>
        </authorList>
    </citation>
    <scope>NUCLEOTIDE SEQUENCE [LARGE SCALE GENOMIC DNA]</scope>
    <source>
        <strain evidence="3">ATCC BAA-1437 / JCM 17883 / MC-1</strain>
    </source>
</reference>
<dbReference type="eggNOG" id="COG3959">
    <property type="taxonomic scope" value="Bacteria"/>
</dbReference>
<dbReference type="Gene3D" id="3.40.50.970">
    <property type="match status" value="1"/>
</dbReference>
<dbReference type="SUPFAM" id="SSF52518">
    <property type="entry name" value="Thiamin diphosphate-binding fold (THDP-binding)"/>
    <property type="match status" value="1"/>
</dbReference>
<dbReference type="KEGG" id="mgm:Mmc1_0615"/>
<dbReference type="AlphaFoldDB" id="A0L593"/>
<dbReference type="Pfam" id="PF00456">
    <property type="entry name" value="Transketolase_N"/>
    <property type="match status" value="1"/>
</dbReference>
<proteinExistence type="predicted"/>
<dbReference type="HOGENOM" id="CLU_009227_4_1_5"/>
<dbReference type="PANTHER" id="PTHR47514:SF2">
    <property type="entry name" value="TRANSKETOLASE"/>
    <property type="match status" value="1"/>
</dbReference>
<evidence type="ECO:0000313" key="3">
    <source>
        <dbReference type="Proteomes" id="UP000002586"/>
    </source>
</evidence>
<dbReference type="STRING" id="156889.Mmc1_0615"/>
<evidence type="ECO:0000259" key="1">
    <source>
        <dbReference type="Pfam" id="PF00456"/>
    </source>
</evidence>
<dbReference type="InterPro" id="IPR005474">
    <property type="entry name" value="Transketolase_N"/>
</dbReference>
<feature type="domain" description="Transketolase N-terminal" evidence="1">
    <location>
        <begin position="42"/>
        <end position="263"/>
    </location>
</feature>
<dbReference type="PANTHER" id="PTHR47514">
    <property type="entry name" value="TRANSKETOLASE N-TERMINAL SECTION-RELATED"/>
    <property type="match status" value="1"/>
</dbReference>
<gene>
    <name evidence="2" type="ordered locus">Mmc1_0615</name>
</gene>
<dbReference type="InterPro" id="IPR029061">
    <property type="entry name" value="THDP-binding"/>
</dbReference>
<name>A0L593_MAGMM</name>
<dbReference type="EC" id="2.2.1.1" evidence="2"/>
<dbReference type="OrthoDB" id="8732661at2"/>
<sequence length="268" mass="29311">MELSAKAIWVREQTLLLHQYAPGTRVASSLSPVEFLVSLYYGGYLRHRPQEPRWAGRDRLIMSKGHGLVSLYPILADCGYFPMEELPKIATQQSYLGVIPDAGIPGVETTNGALGHGLGVGAGMAIALKAQGSQARVCVVCGDGEMNEGSVWEAIMFAPKHGLNNLMLVIDDNKISMLGFQREILNLSPFVDKLSAFGWDCHRLDGHDMAQVQTRMQQLWLNPGQRPCAVVLDTVKGKGVAALENRALSHVLSLSHDQVETAIQELRP</sequence>
<organism evidence="2 3">
    <name type="scientific">Magnetococcus marinus (strain ATCC BAA-1437 / JCM 17883 / MC-1)</name>
    <dbReference type="NCBI Taxonomy" id="156889"/>
    <lineage>
        <taxon>Bacteria</taxon>
        <taxon>Pseudomonadati</taxon>
        <taxon>Pseudomonadota</taxon>
        <taxon>Magnetococcia</taxon>
        <taxon>Magnetococcales</taxon>
        <taxon>Magnetococcaceae</taxon>
        <taxon>Magnetococcus</taxon>
    </lineage>
</organism>
<dbReference type="CDD" id="cd02012">
    <property type="entry name" value="TPP_TK"/>
    <property type="match status" value="1"/>
</dbReference>